<evidence type="ECO:0000313" key="8">
    <source>
        <dbReference type="Proteomes" id="UP000240996"/>
    </source>
</evidence>
<dbReference type="PANTHER" id="PTHR12544">
    <property type="entry name" value="GLUTAMINASE"/>
    <property type="match status" value="1"/>
</dbReference>
<keyword evidence="4 6" id="KW-0378">Hydrolase</keyword>
<evidence type="ECO:0000256" key="1">
    <source>
        <dbReference type="ARBA" id="ARBA00011076"/>
    </source>
</evidence>
<dbReference type="EMBL" id="PZZN01000002">
    <property type="protein sequence ID" value="PTM45306.1"/>
    <property type="molecule type" value="Genomic_DNA"/>
</dbReference>
<feature type="binding site" evidence="6">
    <location>
        <position position="113"/>
    </location>
    <ligand>
        <name>substrate</name>
    </ligand>
</feature>
<comment type="caution">
    <text evidence="7">The sequence shown here is derived from an EMBL/GenBank/DDBJ whole genome shotgun (WGS) entry which is preliminary data.</text>
</comment>
<dbReference type="GO" id="GO:0006543">
    <property type="term" value="P:L-glutamine catabolic process"/>
    <property type="evidence" value="ECO:0007669"/>
    <property type="project" value="TreeGrafter"/>
</dbReference>
<feature type="binding site" evidence="6">
    <location>
        <position position="260"/>
    </location>
    <ligand>
        <name>substrate</name>
    </ligand>
</feature>
<comment type="catalytic activity">
    <reaction evidence="5 6">
        <text>L-glutamine + H2O = L-glutamate + NH4(+)</text>
        <dbReference type="Rhea" id="RHEA:15889"/>
        <dbReference type="ChEBI" id="CHEBI:15377"/>
        <dbReference type="ChEBI" id="CHEBI:28938"/>
        <dbReference type="ChEBI" id="CHEBI:29985"/>
        <dbReference type="ChEBI" id="CHEBI:58359"/>
        <dbReference type="EC" id="3.5.1.2"/>
    </reaction>
</comment>
<evidence type="ECO:0000313" key="7">
    <source>
        <dbReference type="EMBL" id="PTM45306.1"/>
    </source>
</evidence>
<organism evidence="7 8">
    <name type="scientific">Sphingomonas aerolata</name>
    <dbReference type="NCBI Taxonomy" id="185951"/>
    <lineage>
        <taxon>Bacteria</taxon>
        <taxon>Pseudomonadati</taxon>
        <taxon>Pseudomonadota</taxon>
        <taxon>Alphaproteobacteria</taxon>
        <taxon>Sphingomonadales</taxon>
        <taxon>Sphingomonadaceae</taxon>
        <taxon>Sphingomonas</taxon>
    </lineage>
</organism>
<keyword evidence="6" id="KW-0007">Acetylation</keyword>
<evidence type="ECO:0000256" key="6">
    <source>
        <dbReference type="HAMAP-Rule" id="MF_00313"/>
    </source>
</evidence>
<evidence type="ECO:0000256" key="5">
    <source>
        <dbReference type="ARBA" id="ARBA00049534"/>
    </source>
</evidence>
<dbReference type="Proteomes" id="UP000240996">
    <property type="component" value="Unassembled WGS sequence"/>
</dbReference>
<dbReference type="NCBIfam" id="TIGR03814">
    <property type="entry name" value="Gln_ase"/>
    <property type="match status" value="1"/>
</dbReference>
<dbReference type="AlphaFoldDB" id="A0A2T4YP58"/>
<sequence>MPSTIAQIITEIAAEITDDAARIEASADRKEEAVPGPIGIAVALTSGTLLTAGAATTAFPIQSISKLFALDLALAAIGDDVFARVGKEPSGDPFNSIVDLERTKGVPRNPFINAGALAVVDILVEHRPEDGDDPAVARLIGRETGSDAVTFDEDVMASEQEGGDLNRAMMSFMRHHGNLHADPDAVMAAYVRNCAIALDCRGLAKAGAYLAATRRTPDDPEADAVAKRHRTVLGLMITCGHYDGSGDFAVRVGLPAKSGVGGGILAIVPDRAAIAVWSPNLDQHGNSILGIRALEMIAHRTGWSVFGPPLV</sequence>
<dbReference type="Gene3D" id="3.40.710.10">
    <property type="entry name" value="DD-peptidase/beta-lactamase superfamily"/>
    <property type="match status" value="1"/>
</dbReference>
<keyword evidence="8" id="KW-1185">Reference proteome</keyword>
<comment type="similarity">
    <text evidence="1 6">Belongs to the glutaminase family.</text>
</comment>
<gene>
    <name evidence="6" type="primary">glsA</name>
    <name evidence="7" type="ORF">C8J24_1521</name>
</gene>
<dbReference type="InterPro" id="IPR012338">
    <property type="entry name" value="Beta-lactam/transpept-like"/>
</dbReference>
<name>A0A2T4YP58_9SPHN</name>
<dbReference type="GO" id="GO:0004359">
    <property type="term" value="F:glutaminase activity"/>
    <property type="evidence" value="ECO:0007669"/>
    <property type="project" value="UniProtKB-UniRule"/>
</dbReference>
<feature type="binding site" evidence="6">
    <location>
        <position position="190"/>
    </location>
    <ligand>
        <name>substrate</name>
    </ligand>
</feature>
<accession>A0A2T4YP58</accession>
<feature type="binding site" evidence="6">
    <location>
        <position position="63"/>
    </location>
    <ligand>
        <name>substrate</name>
    </ligand>
</feature>
<comment type="subunit">
    <text evidence="2 6">Homotetramer.</text>
</comment>
<dbReference type="GO" id="GO:0006537">
    <property type="term" value="P:glutamate biosynthetic process"/>
    <property type="evidence" value="ECO:0007669"/>
    <property type="project" value="TreeGrafter"/>
</dbReference>
<dbReference type="Pfam" id="PF04960">
    <property type="entry name" value="Glutaminase"/>
    <property type="match status" value="1"/>
</dbReference>
<evidence type="ECO:0000256" key="3">
    <source>
        <dbReference type="ARBA" id="ARBA00012918"/>
    </source>
</evidence>
<proteinExistence type="inferred from homology"/>
<feature type="binding site" evidence="6">
    <location>
        <position position="166"/>
    </location>
    <ligand>
        <name>substrate</name>
    </ligand>
</feature>
<dbReference type="PANTHER" id="PTHR12544:SF29">
    <property type="entry name" value="GLUTAMINASE"/>
    <property type="match status" value="1"/>
</dbReference>
<evidence type="ECO:0000256" key="4">
    <source>
        <dbReference type="ARBA" id="ARBA00022801"/>
    </source>
</evidence>
<dbReference type="SUPFAM" id="SSF56601">
    <property type="entry name" value="beta-lactamase/transpeptidase-like"/>
    <property type="match status" value="1"/>
</dbReference>
<evidence type="ECO:0000256" key="2">
    <source>
        <dbReference type="ARBA" id="ARBA00011881"/>
    </source>
</evidence>
<dbReference type="RefSeq" id="WP_107931509.1">
    <property type="nucleotide sequence ID" value="NZ_PZZN01000002.1"/>
</dbReference>
<dbReference type="InterPro" id="IPR015868">
    <property type="entry name" value="Glutaminase"/>
</dbReference>
<dbReference type="HAMAP" id="MF_00313">
    <property type="entry name" value="Glutaminase"/>
    <property type="match status" value="1"/>
</dbReference>
<reference evidence="7 8" key="1">
    <citation type="submission" date="2018-04" db="EMBL/GenBank/DDBJ databases">
        <title>Genomic Encyclopedia of Type Strains, Phase III (KMG-III): the genomes of soil and plant-associated and newly described type strains.</title>
        <authorList>
            <person name="Whitman W."/>
        </authorList>
    </citation>
    <scope>NUCLEOTIDE SEQUENCE [LARGE SCALE GENOMIC DNA]</scope>
    <source>
        <strain evidence="7 8">NW12</strain>
    </source>
</reference>
<protein>
    <recommendedName>
        <fullName evidence="3 6">Glutaminase</fullName>
        <ecNumber evidence="3 6">3.5.1.2</ecNumber>
    </recommendedName>
</protein>
<dbReference type="EC" id="3.5.1.2" evidence="3 6"/>
<feature type="binding site" evidence="6">
    <location>
        <position position="159"/>
    </location>
    <ligand>
        <name>substrate</name>
    </ligand>
</feature>
<feature type="binding site" evidence="6">
    <location>
        <position position="242"/>
    </location>
    <ligand>
        <name>substrate</name>
    </ligand>
</feature>